<protein>
    <submittedName>
        <fullName evidence="1">Uncharacterized protein</fullName>
    </submittedName>
</protein>
<accession>A0A2P5AA58</accession>
<dbReference type="AlphaFoldDB" id="A0A2P5AA58"/>
<evidence type="ECO:0000313" key="2">
    <source>
        <dbReference type="Proteomes" id="UP000237105"/>
    </source>
</evidence>
<sequence length="80" mass="8604">MDQLRHGNGEDLFNLRGRIVSDSNVITGGATTVVVEGTWSSESPRGSSGDGFKIQVGSVLGENLVELLERVVRVEWGFQG</sequence>
<gene>
    <name evidence="1" type="ORF">PanWU01x14_352950</name>
</gene>
<keyword evidence="2" id="KW-1185">Reference proteome</keyword>
<proteinExistence type="predicted"/>
<dbReference type="EMBL" id="JXTB01000731">
    <property type="protein sequence ID" value="PON33422.1"/>
    <property type="molecule type" value="Genomic_DNA"/>
</dbReference>
<name>A0A2P5AA58_PARAD</name>
<reference evidence="2" key="1">
    <citation type="submission" date="2016-06" db="EMBL/GenBank/DDBJ databases">
        <title>Parallel loss of symbiosis genes in relatives of nitrogen-fixing non-legume Parasponia.</title>
        <authorList>
            <person name="Van Velzen R."/>
            <person name="Holmer R."/>
            <person name="Bu F."/>
            <person name="Rutten L."/>
            <person name="Van Zeijl A."/>
            <person name="Liu W."/>
            <person name="Santuari L."/>
            <person name="Cao Q."/>
            <person name="Sharma T."/>
            <person name="Shen D."/>
            <person name="Roswanjaya Y."/>
            <person name="Wardhani T."/>
            <person name="Kalhor M.S."/>
            <person name="Jansen J."/>
            <person name="Van den Hoogen J."/>
            <person name="Gungor B."/>
            <person name="Hartog M."/>
            <person name="Hontelez J."/>
            <person name="Verver J."/>
            <person name="Yang W.-C."/>
            <person name="Schijlen E."/>
            <person name="Repin R."/>
            <person name="Schilthuizen M."/>
            <person name="Schranz E."/>
            <person name="Heidstra R."/>
            <person name="Miyata K."/>
            <person name="Fedorova E."/>
            <person name="Kohlen W."/>
            <person name="Bisseling T."/>
            <person name="Smit S."/>
            <person name="Geurts R."/>
        </authorList>
    </citation>
    <scope>NUCLEOTIDE SEQUENCE [LARGE SCALE GENOMIC DNA]</scope>
    <source>
        <strain evidence="2">cv. WU1-14</strain>
    </source>
</reference>
<evidence type="ECO:0000313" key="1">
    <source>
        <dbReference type="EMBL" id="PON33422.1"/>
    </source>
</evidence>
<dbReference type="Proteomes" id="UP000237105">
    <property type="component" value="Unassembled WGS sequence"/>
</dbReference>
<comment type="caution">
    <text evidence="1">The sequence shown here is derived from an EMBL/GenBank/DDBJ whole genome shotgun (WGS) entry which is preliminary data.</text>
</comment>
<organism evidence="1 2">
    <name type="scientific">Parasponia andersonii</name>
    <name type="common">Sponia andersonii</name>
    <dbReference type="NCBI Taxonomy" id="3476"/>
    <lineage>
        <taxon>Eukaryota</taxon>
        <taxon>Viridiplantae</taxon>
        <taxon>Streptophyta</taxon>
        <taxon>Embryophyta</taxon>
        <taxon>Tracheophyta</taxon>
        <taxon>Spermatophyta</taxon>
        <taxon>Magnoliopsida</taxon>
        <taxon>eudicotyledons</taxon>
        <taxon>Gunneridae</taxon>
        <taxon>Pentapetalae</taxon>
        <taxon>rosids</taxon>
        <taxon>fabids</taxon>
        <taxon>Rosales</taxon>
        <taxon>Cannabaceae</taxon>
        <taxon>Parasponia</taxon>
    </lineage>
</organism>